<comment type="caution">
    <text evidence="2">The sequence shown here is derived from an EMBL/GenBank/DDBJ whole genome shotgun (WGS) entry which is preliminary data.</text>
</comment>
<feature type="region of interest" description="Disordered" evidence="1">
    <location>
        <begin position="1"/>
        <end position="50"/>
    </location>
</feature>
<gene>
    <name evidence="2" type="ORF">GCM10011342_03120</name>
</gene>
<dbReference type="RefSeq" id="WP_188159540.1">
    <property type="nucleotide sequence ID" value="NZ_BMGH01000001.1"/>
</dbReference>
<reference evidence="2" key="2">
    <citation type="submission" date="2020-09" db="EMBL/GenBank/DDBJ databases">
        <authorList>
            <person name="Sun Q."/>
            <person name="Zhou Y."/>
        </authorList>
    </citation>
    <scope>NUCLEOTIDE SEQUENCE</scope>
    <source>
        <strain evidence="2">CGMCC 1.12921</strain>
    </source>
</reference>
<keyword evidence="3" id="KW-1185">Reference proteome</keyword>
<dbReference type="EMBL" id="BMGH01000001">
    <property type="protein sequence ID" value="GGC97570.1"/>
    <property type="molecule type" value="Genomic_DNA"/>
</dbReference>
<evidence type="ECO:0000313" key="2">
    <source>
        <dbReference type="EMBL" id="GGC97570.1"/>
    </source>
</evidence>
<evidence type="ECO:0000256" key="1">
    <source>
        <dbReference type="SAM" id="MobiDB-lite"/>
    </source>
</evidence>
<name>A0A8J2V3M0_9PROT</name>
<accession>A0A8J2V3M0</accession>
<evidence type="ECO:0000313" key="3">
    <source>
        <dbReference type="Proteomes" id="UP000613582"/>
    </source>
</evidence>
<dbReference type="Proteomes" id="UP000613582">
    <property type="component" value="Unassembled WGS sequence"/>
</dbReference>
<dbReference type="AlphaFoldDB" id="A0A8J2V3M0"/>
<reference evidence="2" key="1">
    <citation type="journal article" date="2014" name="Int. J. Syst. Evol. Microbiol.">
        <title>Complete genome sequence of Corynebacterium casei LMG S-19264T (=DSM 44701T), isolated from a smear-ripened cheese.</title>
        <authorList>
            <consortium name="US DOE Joint Genome Institute (JGI-PGF)"/>
            <person name="Walter F."/>
            <person name="Albersmeier A."/>
            <person name="Kalinowski J."/>
            <person name="Ruckert C."/>
        </authorList>
    </citation>
    <scope>NUCLEOTIDE SEQUENCE</scope>
    <source>
        <strain evidence="2">CGMCC 1.12921</strain>
    </source>
</reference>
<protein>
    <submittedName>
        <fullName evidence="2">Uncharacterized protein</fullName>
    </submittedName>
</protein>
<sequence length="50" mass="5485">MSTDKKKEDAVDEALDESFPASDPPSYMPGEADPNGTEAEEKDKKKPDDK</sequence>
<organism evidence="2 3">
    <name type="scientific">Aquisalinus flavus</name>
    <dbReference type="NCBI Taxonomy" id="1526572"/>
    <lineage>
        <taxon>Bacteria</taxon>
        <taxon>Pseudomonadati</taxon>
        <taxon>Pseudomonadota</taxon>
        <taxon>Alphaproteobacteria</taxon>
        <taxon>Parvularculales</taxon>
        <taxon>Parvularculaceae</taxon>
        <taxon>Aquisalinus</taxon>
    </lineage>
</organism>
<feature type="compositionally biased region" description="Basic and acidic residues" evidence="1">
    <location>
        <begin position="39"/>
        <end position="50"/>
    </location>
</feature>
<proteinExistence type="predicted"/>